<gene>
    <name evidence="1" type="ORF">IHE45_17G110800</name>
</gene>
<evidence type="ECO:0000313" key="1">
    <source>
        <dbReference type="EMBL" id="KAH7658752.1"/>
    </source>
</evidence>
<reference evidence="2" key="1">
    <citation type="journal article" date="2022" name="Nat. Commun.">
        <title>Chromosome evolution and the genetic basis of agronomically important traits in greater yam.</title>
        <authorList>
            <person name="Bredeson J.V."/>
            <person name="Lyons J.B."/>
            <person name="Oniyinde I.O."/>
            <person name="Okereke N.R."/>
            <person name="Kolade O."/>
            <person name="Nnabue I."/>
            <person name="Nwadili C.O."/>
            <person name="Hribova E."/>
            <person name="Parker M."/>
            <person name="Nwogha J."/>
            <person name="Shu S."/>
            <person name="Carlson J."/>
            <person name="Kariba R."/>
            <person name="Muthemba S."/>
            <person name="Knop K."/>
            <person name="Barton G.J."/>
            <person name="Sherwood A.V."/>
            <person name="Lopez-Montes A."/>
            <person name="Asiedu R."/>
            <person name="Jamnadass R."/>
            <person name="Muchugi A."/>
            <person name="Goodstein D."/>
            <person name="Egesi C.N."/>
            <person name="Featherston J."/>
            <person name="Asfaw A."/>
            <person name="Simpson G.G."/>
            <person name="Dolezel J."/>
            <person name="Hendre P.S."/>
            <person name="Van Deynze A."/>
            <person name="Kumar P.L."/>
            <person name="Obidiegwu J.E."/>
            <person name="Bhattacharjee R."/>
            <person name="Rokhsar D.S."/>
        </authorList>
    </citation>
    <scope>NUCLEOTIDE SEQUENCE [LARGE SCALE GENOMIC DNA]</scope>
    <source>
        <strain evidence="2">cv. TDa95/00328</strain>
    </source>
</reference>
<proteinExistence type="predicted"/>
<accession>A0ACB7UEQ2</accession>
<keyword evidence="2" id="KW-1185">Reference proteome</keyword>
<dbReference type="Proteomes" id="UP000827976">
    <property type="component" value="Chromosome 17"/>
</dbReference>
<organism evidence="1 2">
    <name type="scientific">Dioscorea alata</name>
    <name type="common">Purple yam</name>
    <dbReference type="NCBI Taxonomy" id="55571"/>
    <lineage>
        <taxon>Eukaryota</taxon>
        <taxon>Viridiplantae</taxon>
        <taxon>Streptophyta</taxon>
        <taxon>Embryophyta</taxon>
        <taxon>Tracheophyta</taxon>
        <taxon>Spermatophyta</taxon>
        <taxon>Magnoliopsida</taxon>
        <taxon>Liliopsida</taxon>
        <taxon>Dioscoreales</taxon>
        <taxon>Dioscoreaceae</taxon>
        <taxon>Dioscorea</taxon>
    </lineage>
</organism>
<dbReference type="EMBL" id="CM037027">
    <property type="protein sequence ID" value="KAH7658752.1"/>
    <property type="molecule type" value="Genomic_DNA"/>
</dbReference>
<sequence length="365" mass="40409">MHKNVGTFSGTEVCLSSSEEENIGEFVKWAVGFVRKDVVIELLVEHINNDGSRCESFLPEIKKISSSLPVPNIKHLVSGLEDYVLRNENGLNDNCHSCVKNSLMVGTGQANCIENNRGMTQIVEAVVIITPMPSCSCCCRSNCSATQVLYFQDFSPCTIPDSSLNALTSIPWQSYGLKPPTHAVNDDKEAVLEWENLQSFAHISIAIHSYHGRYPTSSSLLQILHSWQSTTSTSERNLTKKAIKLALDDVKKKHTTELLSSHAKQVCEYVPDLSRAIAGLILSSNDSGFQEECAALLGLQSVDNNAGEKVESIIKDMITGIIKMNDRNLKRNKQDVVPCLLFECEEDNPDENYREAPEESSILDL</sequence>
<protein>
    <submittedName>
        <fullName evidence="1">Uncharacterized protein</fullName>
    </submittedName>
</protein>
<name>A0ACB7UEQ2_DIOAL</name>
<evidence type="ECO:0000313" key="2">
    <source>
        <dbReference type="Proteomes" id="UP000827976"/>
    </source>
</evidence>
<comment type="caution">
    <text evidence="1">The sequence shown here is derived from an EMBL/GenBank/DDBJ whole genome shotgun (WGS) entry which is preliminary data.</text>
</comment>